<evidence type="ECO:0000313" key="2">
    <source>
        <dbReference type="Proteomes" id="UP000316778"/>
    </source>
</evidence>
<name>A0A562SZ57_CHIJA</name>
<dbReference type="AlphaFoldDB" id="A0A562SZ57"/>
<reference evidence="1 2" key="1">
    <citation type="journal article" date="2013" name="Stand. Genomic Sci.">
        <title>Genomic Encyclopedia of Type Strains, Phase I: The one thousand microbial genomes (KMG-I) project.</title>
        <authorList>
            <person name="Kyrpides N.C."/>
            <person name="Woyke T."/>
            <person name="Eisen J.A."/>
            <person name="Garrity G."/>
            <person name="Lilburn T.G."/>
            <person name="Beck B.J."/>
            <person name="Whitman W.B."/>
            <person name="Hugenholtz P."/>
            <person name="Klenk H.P."/>
        </authorList>
    </citation>
    <scope>NUCLEOTIDE SEQUENCE [LARGE SCALE GENOMIC DNA]</scope>
    <source>
        <strain evidence="1 2">DSM 13484</strain>
    </source>
</reference>
<dbReference type="Proteomes" id="UP000316778">
    <property type="component" value="Unassembled WGS sequence"/>
</dbReference>
<keyword evidence="2" id="KW-1185">Reference proteome</keyword>
<comment type="caution">
    <text evidence="1">The sequence shown here is derived from an EMBL/GenBank/DDBJ whole genome shotgun (WGS) entry which is preliminary data.</text>
</comment>
<organism evidence="1 2">
    <name type="scientific">Chitinophaga japonensis</name>
    <name type="common">Flexibacter japonensis</name>
    <dbReference type="NCBI Taxonomy" id="104662"/>
    <lineage>
        <taxon>Bacteria</taxon>
        <taxon>Pseudomonadati</taxon>
        <taxon>Bacteroidota</taxon>
        <taxon>Chitinophagia</taxon>
        <taxon>Chitinophagales</taxon>
        <taxon>Chitinophagaceae</taxon>
        <taxon>Chitinophaga</taxon>
    </lineage>
</organism>
<sequence length="65" mass="7111">MLAPLSAIELRTVNGGFCLAPLPETMATIREIVAQYEALSDEAKESLKANFPLLFTLLGVMAPFW</sequence>
<dbReference type="EMBL" id="VLLG01000004">
    <property type="protein sequence ID" value="TWI86571.1"/>
    <property type="molecule type" value="Genomic_DNA"/>
</dbReference>
<accession>A0A562SZ57</accession>
<evidence type="ECO:0000313" key="1">
    <source>
        <dbReference type="EMBL" id="TWI86571.1"/>
    </source>
</evidence>
<protein>
    <submittedName>
        <fullName evidence="1">Uncharacterized protein</fullName>
    </submittedName>
</protein>
<dbReference type="Gene3D" id="1.20.120.1100">
    <property type="match status" value="1"/>
</dbReference>
<proteinExistence type="predicted"/>
<gene>
    <name evidence="1" type="ORF">LX66_3830</name>
</gene>